<dbReference type="PANTHER" id="PTHR21064">
    <property type="entry name" value="AMINOGLYCOSIDE PHOSPHOTRANSFERASE DOMAIN-CONTAINING PROTEIN-RELATED"/>
    <property type="match status" value="1"/>
</dbReference>
<evidence type="ECO:0000256" key="1">
    <source>
        <dbReference type="ARBA" id="ARBA00038240"/>
    </source>
</evidence>
<dbReference type="KEGG" id="htq:FRZ44_22000"/>
<evidence type="ECO:0000313" key="4">
    <source>
        <dbReference type="Proteomes" id="UP000326202"/>
    </source>
</evidence>
<dbReference type="EMBL" id="CP042906">
    <property type="protein sequence ID" value="QEX16905.1"/>
    <property type="molecule type" value="Genomic_DNA"/>
</dbReference>
<feature type="domain" description="Aminoglycoside phosphotransferase" evidence="2">
    <location>
        <begin position="41"/>
        <end position="275"/>
    </location>
</feature>
<dbReference type="InterPro" id="IPR002575">
    <property type="entry name" value="Aminoglycoside_PTrfase"/>
</dbReference>
<dbReference type="PANTHER" id="PTHR21064:SF6">
    <property type="entry name" value="AMINOGLYCOSIDE PHOSPHOTRANSFERASE DOMAIN-CONTAINING PROTEIN"/>
    <property type="match status" value="1"/>
</dbReference>
<organism evidence="3 4">
    <name type="scientific">Hypericibacter terrae</name>
    <dbReference type="NCBI Taxonomy" id="2602015"/>
    <lineage>
        <taxon>Bacteria</taxon>
        <taxon>Pseudomonadati</taxon>
        <taxon>Pseudomonadota</taxon>
        <taxon>Alphaproteobacteria</taxon>
        <taxon>Rhodospirillales</taxon>
        <taxon>Dongiaceae</taxon>
        <taxon>Hypericibacter</taxon>
    </lineage>
</organism>
<keyword evidence="4" id="KW-1185">Reference proteome</keyword>
<comment type="similarity">
    <text evidence="1">Belongs to the pseudomonas-type ThrB family.</text>
</comment>
<sequence length="335" mass="38022">MATTEVLPATELLARIGRMVERSLPLWGLSPSARATMINHSENVTYRVDDPASGGRSILRVHRVGYHSQDAIRSELQWMEALRREAGVETPETIPAKDGSIIQILRSPELDHPRHAVMFTFLDGKEPAEDELLGPFERLGEVSARMHRHAAGWALPPGFTRHVWDFETAFGANPTWGRWQDSFGVDKPTLEILGRMEKTIGRRLERFGKSRERFGLCHADIRLANLLIDGTRTKVIDFDDCGISWYLYDLGTALSFIEHRPDVPDLVQSWLRGYSKVIRLSREEEAEIPTFIMFRRLLLVAWIGSHAETDLAKSLGAPYTQGSCRLAERYLSRFA</sequence>
<name>A0A5J6MK76_9PROT</name>
<gene>
    <name evidence="3" type="ORF">FRZ44_22000</name>
</gene>
<dbReference type="GO" id="GO:0019202">
    <property type="term" value="F:amino acid kinase activity"/>
    <property type="evidence" value="ECO:0007669"/>
    <property type="project" value="TreeGrafter"/>
</dbReference>
<evidence type="ECO:0000259" key="2">
    <source>
        <dbReference type="Pfam" id="PF01636"/>
    </source>
</evidence>
<accession>A0A5J6MK76</accession>
<evidence type="ECO:0000313" key="3">
    <source>
        <dbReference type="EMBL" id="QEX16905.1"/>
    </source>
</evidence>
<dbReference type="Pfam" id="PF01636">
    <property type="entry name" value="APH"/>
    <property type="match status" value="1"/>
</dbReference>
<dbReference type="RefSeq" id="WP_151177203.1">
    <property type="nucleotide sequence ID" value="NZ_CP042906.1"/>
</dbReference>
<dbReference type="SUPFAM" id="SSF56112">
    <property type="entry name" value="Protein kinase-like (PK-like)"/>
    <property type="match status" value="1"/>
</dbReference>
<proteinExistence type="inferred from homology"/>
<dbReference type="Proteomes" id="UP000326202">
    <property type="component" value="Chromosome"/>
</dbReference>
<dbReference type="InterPro" id="IPR050249">
    <property type="entry name" value="Pseudomonas-type_ThrB"/>
</dbReference>
<dbReference type="InterPro" id="IPR011009">
    <property type="entry name" value="Kinase-like_dom_sf"/>
</dbReference>
<dbReference type="Gene3D" id="3.90.1200.10">
    <property type="match status" value="1"/>
</dbReference>
<dbReference type="AlphaFoldDB" id="A0A5J6MK76"/>
<dbReference type="OrthoDB" id="241498at2"/>
<protein>
    <submittedName>
        <fullName evidence="3">Aminoglycoside phosphotransferase</fullName>
    </submittedName>
</protein>
<reference evidence="3 4" key="1">
    <citation type="submission" date="2019-08" db="EMBL/GenBank/DDBJ databases">
        <title>Hyperibacter terrae gen. nov., sp. nov. and Hyperibacter viscosus sp. nov., two new members in the family Rhodospirillaceae isolated from the rhizosphere of Hypericum perforatum.</title>
        <authorList>
            <person name="Noviana Z."/>
        </authorList>
    </citation>
    <scope>NUCLEOTIDE SEQUENCE [LARGE SCALE GENOMIC DNA]</scope>
    <source>
        <strain evidence="3 4">R5913</strain>
    </source>
</reference>
<keyword evidence="3" id="KW-0808">Transferase</keyword>